<gene>
    <name evidence="1" type="ORF">HRTV-25_gp112</name>
</gene>
<evidence type="ECO:0000313" key="2">
    <source>
        <dbReference type="Proteomes" id="UP000827232"/>
    </source>
</evidence>
<reference evidence="1" key="1">
    <citation type="submission" date="2021-05" db="EMBL/GenBank/DDBJ databases">
        <title>Diversity, taxonomy and evolution of archaeal viruses of the class Caudoviricetes.</title>
        <authorList>
            <person name="Liu Y."/>
            <person name="Demina T.A."/>
            <person name="Roux S."/>
            <person name="Aiewsakun P."/>
            <person name="Kazlauskas D."/>
            <person name="Simmonds P."/>
            <person name="Prangishvili D."/>
            <person name="Oksanen H.M."/>
            <person name="Krupovic M."/>
        </authorList>
    </citation>
    <scope>NUCLEOTIDE SEQUENCE</scope>
    <source>
        <strain evidence="1">HRTV-25/14</strain>
    </source>
</reference>
<protein>
    <submittedName>
        <fullName evidence="1">Uncharacterized protein</fullName>
    </submittedName>
</protein>
<dbReference type="EMBL" id="MZ334521">
    <property type="protein sequence ID" value="UBF22693.1"/>
    <property type="molecule type" value="Genomic_DNA"/>
</dbReference>
<evidence type="ECO:0000313" key="1">
    <source>
        <dbReference type="EMBL" id="UBF22693.1"/>
    </source>
</evidence>
<name>A0AAE8Y154_9CAUD</name>
<dbReference type="Proteomes" id="UP000827232">
    <property type="component" value="Segment"/>
</dbReference>
<keyword evidence="2" id="KW-1185">Reference proteome</keyword>
<proteinExistence type="predicted"/>
<accession>A0AAE8Y154</accession>
<sequence>MALPSCGFASCGGKALPLGFIPRLYRATVSILEVSLAVQAPFLLKSALEQKRRPYILLTLNP</sequence>
<organism evidence="1 2">
    <name type="scientific">Halorubrum tailed virus 25</name>
    <dbReference type="NCBI Taxonomy" id="2878006"/>
    <lineage>
        <taxon>Viruses</taxon>
        <taxon>Duplodnaviria</taxon>
        <taxon>Heunggongvirae</taxon>
        <taxon>Uroviricota</taxon>
        <taxon>Caudoviricetes</taxon>
        <taxon>Thumleimavirales</taxon>
        <taxon>Hafunaviridae</taxon>
        <taxon>Laminvirus</taxon>
        <taxon>Laminvirus thailandense</taxon>
        <taxon>Laminvirus HRTV25</taxon>
    </lineage>
</organism>